<dbReference type="Pfam" id="PF00664">
    <property type="entry name" value="ABC_membrane"/>
    <property type="match status" value="1"/>
</dbReference>
<dbReference type="Gene3D" id="1.20.1560.10">
    <property type="entry name" value="ABC transporter type 1, transmembrane domain"/>
    <property type="match status" value="1"/>
</dbReference>
<dbReference type="InterPro" id="IPR011527">
    <property type="entry name" value="ABC1_TM_dom"/>
</dbReference>
<name>A0A6G7BA62_9LACO</name>
<evidence type="ECO:0000313" key="10">
    <source>
        <dbReference type="EMBL" id="QIH24347.1"/>
    </source>
</evidence>
<dbReference type="RefSeq" id="WP_006729332.1">
    <property type="nucleotide sequence ID" value="NZ_CP045664.1"/>
</dbReference>
<reference evidence="10 11" key="1">
    <citation type="submission" date="2020-02" db="EMBL/GenBank/DDBJ databases">
        <title>Complete genome sequences of six Lactobacillus iners strains isolated from the human vagina.</title>
        <authorList>
            <person name="France M.T."/>
            <person name="Rutt L."/>
            <person name="Narina S."/>
            <person name="Arbaugh S."/>
            <person name="Humphrys M.S."/>
            <person name="Ma B."/>
            <person name="Hayward M.R."/>
            <person name="Relman D."/>
            <person name="Kwon D.S."/>
            <person name="Ravel J."/>
        </authorList>
    </citation>
    <scope>NUCLEOTIDE SEQUENCE [LARGE SCALE GENOMIC DNA]</scope>
    <source>
        <strain evidence="10 11">C0210C1</strain>
    </source>
</reference>
<dbReference type="SUPFAM" id="SSF52540">
    <property type="entry name" value="P-loop containing nucleoside triphosphate hydrolases"/>
    <property type="match status" value="1"/>
</dbReference>
<feature type="transmembrane region" description="Helical" evidence="7">
    <location>
        <begin position="160"/>
        <end position="181"/>
    </location>
</feature>
<dbReference type="GO" id="GO:0015421">
    <property type="term" value="F:ABC-type oligopeptide transporter activity"/>
    <property type="evidence" value="ECO:0007669"/>
    <property type="project" value="TreeGrafter"/>
</dbReference>
<keyword evidence="2 7" id="KW-0812">Transmembrane</keyword>
<feature type="transmembrane region" description="Helical" evidence="7">
    <location>
        <begin position="239"/>
        <end position="263"/>
    </location>
</feature>
<feature type="transmembrane region" description="Helical" evidence="7">
    <location>
        <begin position="17"/>
        <end position="40"/>
    </location>
</feature>
<dbReference type="AlphaFoldDB" id="A0A6G7BA62"/>
<dbReference type="GO" id="GO:0016887">
    <property type="term" value="F:ATP hydrolysis activity"/>
    <property type="evidence" value="ECO:0007669"/>
    <property type="project" value="InterPro"/>
</dbReference>
<evidence type="ECO:0000256" key="5">
    <source>
        <dbReference type="ARBA" id="ARBA00022989"/>
    </source>
</evidence>
<dbReference type="InterPro" id="IPR039421">
    <property type="entry name" value="Type_1_exporter"/>
</dbReference>
<gene>
    <name evidence="10" type="ORF">G6Z83_06665</name>
</gene>
<keyword evidence="3" id="KW-0547">Nucleotide-binding</keyword>
<proteinExistence type="predicted"/>
<dbReference type="PANTHER" id="PTHR43394">
    <property type="entry name" value="ATP-DEPENDENT PERMEASE MDL1, MITOCHONDRIAL"/>
    <property type="match status" value="1"/>
</dbReference>
<dbReference type="PROSITE" id="PS00211">
    <property type="entry name" value="ABC_TRANSPORTER_1"/>
    <property type="match status" value="1"/>
</dbReference>
<evidence type="ECO:0000256" key="2">
    <source>
        <dbReference type="ARBA" id="ARBA00022692"/>
    </source>
</evidence>
<keyword evidence="6 7" id="KW-0472">Membrane</keyword>
<dbReference type="InterPro" id="IPR027417">
    <property type="entry name" value="P-loop_NTPase"/>
</dbReference>
<dbReference type="PROSITE" id="PS50893">
    <property type="entry name" value="ABC_TRANSPORTER_2"/>
    <property type="match status" value="1"/>
</dbReference>
<dbReference type="InterPro" id="IPR003593">
    <property type="entry name" value="AAA+_ATPase"/>
</dbReference>
<feature type="transmembrane region" description="Helical" evidence="7">
    <location>
        <begin position="52"/>
        <end position="75"/>
    </location>
</feature>
<comment type="subcellular location">
    <subcellularLocation>
        <location evidence="1">Cell membrane</location>
        <topology evidence="1">Multi-pass membrane protein</topology>
    </subcellularLocation>
</comment>
<evidence type="ECO:0000256" key="6">
    <source>
        <dbReference type="ARBA" id="ARBA00023136"/>
    </source>
</evidence>
<dbReference type="EMBL" id="CP049228">
    <property type="protein sequence ID" value="QIH24347.1"/>
    <property type="molecule type" value="Genomic_DNA"/>
</dbReference>
<dbReference type="PROSITE" id="PS50929">
    <property type="entry name" value="ABC_TM1F"/>
    <property type="match status" value="1"/>
</dbReference>
<keyword evidence="4 10" id="KW-0067">ATP-binding</keyword>
<evidence type="ECO:0000259" key="8">
    <source>
        <dbReference type="PROSITE" id="PS50893"/>
    </source>
</evidence>
<feature type="domain" description="ABC transporter" evidence="8">
    <location>
        <begin position="333"/>
        <end position="565"/>
    </location>
</feature>
<dbReference type="InterPro" id="IPR017871">
    <property type="entry name" value="ABC_transporter-like_CS"/>
</dbReference>
<dbReference type="InterPro" id="IPR003439">
    <property type="entry name" value="ABC_transporter-like_ATP-bd"/>
</dbReference>
<accession>A0A6G7BA62</accession>
<dbReference type="Proteomes" id="UP000501676">
    <property type="component" value="Chromosome"/>
</dbReference>
<dbReference type="CDD" id="cd03228">
    <property type="entry name" value="ABCC_MRP_Like"/>
    <property type="match status" value="1"/>
</dbReference>
<keyword evidence="5 7" id="KW-1133">Transmembrane helix</keyword>
<dbReference type="Pfam" id="PF00005">
    <property type="entry name" value="ABC_tran"/>
    <property type="match status" value="1"/>
</dbReference>
<dbReference type="SUPFAM" id="SSF90123">
    <property type="entry name" value="ABC transporter transmembrane region"/>
    <property type="match status" value="1"/>
</dbReference>
<dbReference type="SMART" id="SM00382">
    <property type="entry name" value="AAA"/>
    <property type="match status" value="1"/>
</dbReference>
<dbReference type="CDD" id="cd07346">
    <property type="entry name" value="ABC_6TM_exporters"/>
    <property type="match status" value="1"/>
</dbReference>
<evidence type="ECO:0000256" key="1">
    <source>
        <dbReference type="ARBA" id="ARBA00004651"/>
    </source>
</evidence>
<evidence type="ECO:0000259" key="9">
    <source>
        <dbReference type="PROSITE" id="PS50929"/>
    </source>
</evidence>
<evidence type="ECO:0000256" key="3">
    <source>
        <dbReference type="ARBA" id="ARBA00022741"/>
    </source>
</evidence>
<feature type="domain" description="ABC transmembrane type-1" evidence="9">
    <location>
        <begin position="20"/>
        <end position="303"/>
    </location>
</feature>
<organism evidence="10 11">
    <name type="scientific">Lactobacillus iners</name>
    <dbReference type="NCBI Taxonomy" id="147802"/>
    <lineage>
        <taxon>Bacteria</taxon>
        <taxon>Bacillati</taxon>
        <taxon>Bacillota</taxon>
        <taxon>Bacilli</taxon>
        <taxon>Lactobacillales</taxon>
        <taxon>Lactobacillaceae</taxon>
        <taxon>Lactobacillus</taxon>
    </lineage>
</organism>
<dbReference type="PANTHER" id="PTHR43394:SF1">
    <property type="entry name" value="ATP-BINDING CASSETTE SUB-FAMILY B MEMBER 10, MITOCHONDRIAL"/>
    <property type="match status" value="1"/>
</dbReference>
<protein>
    <submittedName>
        <fullName evidence="10">ABC transporter ATP-binding protein</fullName>
    </submittedName>
</protein>
<dbReference type="Gene3D" id="3.40.50.300">
    <property type="entry name" value="P-loop containing nucleotide triphosphate hydrolases"/>
    <property type="match status" value="1"/>
</dbReference>
<sequence>MQTTKDYVKLFFKQNKFVAFVSALVFIILSTTYSIVSWIMQVIFDYMAGNSTYSFESILLMLGGYLFVAASLFMVQRSVYPRFLEKAMNQYKEAVIKKLFKKSYSDFLITNSGTYLSVLTNDCERILETYLKNIFEFIQNIIMVVSSLTLMLYYNSLLTIIAIVIAMIPMVCSLLTARSIATREEQVSKTNESYVSLTKDILNGISVIKSFKVENEAISRYQNKSMQLEHTKKMREQTFTVVSACGTIAYMLTQFGVMVIGAWMIHEHIGTMTAGMILAFINLMNGILQPINALPRIYGGMSGAKKLITKMSDYMSNAKEDTGETIKQPLANIALQDVSYAYDTDHTILKHINLQLQAGKSYAVVGPSGAGKSSLINLLMGYYQNYDGSVHFNNYELKQISKYSLYEKITLMQQSVFIFDASIWDNITLFKQFPDAEVDRVIHLAGLDHLISQKGRDYQCGENGSHLSGGEKQRIAIARSLLKKSEILLVDEATSALDNETSANVTQSILDLQGILRLVVTHRLDASSLKQYDEILVMKDGALIERGNFDTLMDSKEYFYSLYTISK</sequence>
<evidence type="ECO:0000313" key="11">
    <source>
        <dbReference type="Proteomes" id="UP000501676"/>
    </source>
</evidence>
<evidence type="ECO:0000256" key="7">
    <source>
        <dbReference type="SAM" id="Phobius"/>
    </source>
</evidence>
<dbReference type="GO" id="GO:0005886">
    <property type="term" value="C:plasma membrane"/>
    <property type="evidence" value="ECO:0007669"/>
    <property type="project" value="UniProtKB-SubCell"/>
</dbReference>
<feature type="transmembrane region" description="Helical" evidence="7">
    <location>
        <begin position="134"/>
        <end position="154"/>
    </location>
</feature>
<dbReference type="InterPro" id="IPR036640">
    <property type="entry name" value="ABC1_TM_sf"/>
</dbReference>
<evidence type="ECO:0000256" key="4">
    <source>
        <dbReference type="ARBA" id="ARBA00022840"/>
    </source>
</evidence>
<dbReference type="GO" id="GO:0005524">
    <property type="term" value="F:ATP binding"/>
    <property type="evidence" value="ECO:0007669"/>
    <property type="project" value="UniProtKB-KW"/>
</dbReference>